<gene>
    <name evidence="5" type="ORF">CVO76_14615</name>
</gene>
<dbReference type="InterPro" id="IPR036220">
    <property type="entry name" value="UDP-Glc/GDP-Man_DH_C_sf"/>
</dbReference>
<dbReference type="Pfam" id="PF03720">
    <property type="entry name" value="UDPG_MGDP_dh_C"/>
    <property type="match status" value="1"/>
</dbReference>
<dbReference type="Pfam" id="PF03721">
    <property type="entry name" value="UDPG_MGDP_dh_N"/>
    <property type="match status" value="1"/>
</dbReference>
<evidence type="ECO:0000259" key="4">
    <source>
        <dbReference type="SMART" id="SM00984"/>
    </source>
</evidence>
<sequence length="432" mass="45871">MSTLISERTSGAPERADVVVVGLGYIGLPTAAVLATTGLSVVGVDVNQETVDAVNNGIVPFVEPDLGVHVAGAVSQGALSAATKTPRAGAYIVAVPTPFMPDKSADLSYVRAAAEGIAPQLEGGELVILESTSPPGTTQRLGDYLLELRPDLSLDGVDGKPVVHLAHCPERVLPGRIMIEIVTNDRVVGGLTPHASEAARQLYQTFCQGEIHITDAATAEMSKLVENAYRDVNIAFANELSIISENLSIDVWELIRLANHHPRVNILSPGPGVGGHCIAVDPWFIVAADPENSTLIRTAREVNDSKPGHIVNRILAGIEGLAEPVVACLGLAFKANIDDIRESPAVEIVQRVAADAPHARLLVATPLRDRRNLPSVVSGIANVEWCEMQDGVDAADVVALLVDHDRFREIPAESLEGKVIVDTRGFWGKKHV</sequence>
<dbReference type="PANTHER" id="PTHR43491">
    <property type="entry name" value="UDP-N-ACETYL-D-MANNOSAMINE DEHYDROGENASE"/>
    <property type="match status" value="1"/>
</dbReference>
<feature type="domain" description="UDP-glucose/GDP-mannose dehydrogenase C-terminal" evidence="4">
    <location>
        <begin position="327"/>
        <end position="429"/>
    </location>
</feature>
<evidence type="ECO:0000313" key="6">
    <source>
        <dbReference type="Proteomes" id="UP000239187"/>
    </source>
</evidence>
<dbReference type="GO" id="GO:0051287">
    <property type="term" value="F:NAD binding"/>
    <property type="evidence" value="ECO:0007669"/>
    <property type="project" value="InterPro"/>
</dbReference>
<dbReference type="InterPro" id="IPR008927">
    <property type="entry name" value="6-PGluconate_DH-like_C_sf"/>
</dbReference>
<dbReference type="InterPro" id="IPR036291">
    <property type="entry name" value="NAD(P)-bd_dom_sf"/>
</dbReference>
<dbReference type="SUPFAM" id="SSF51735">
    <property type="entry name" value="NAD(P)-binding Rossmann-fold domains"/>
    <property type="match status" value="1"/>
</dbReference>
<dbReference type="InterPro" id="IPR001732">
    <property type="entry name" value="UDP-Glc/GDP-Man_DH_N"/>
</dbReference>
<dbReference type="NCBIfam" id="TIGR03026">
    <property type="entry name" value="NDP-sugDHase"/>
    <property type="match status" value="1"/>
</dbReference>
<comment type="similarity">
    <text evidence="3">Belongs to the UDP-glucose/GDP-mannose dehydrogenase family.</text>
</comment>
<proteinExistence type="inferred from homology"/>
<protein>
    <submittedName>
        <fullName evidence="5">UDP-N-acetyl-D-mannosamine dehydrogenase</fullName>
    </submittedName>
</protein>
<evidence type="ECO:0000256" key="3">
    <source>
        <dbReference type="PIRNR" id="PIRNR000124"/>
    </source>
</evidence>
<dbReference type="AlphaFoldDB" id="A0A2L0UHP9"/>
<keyword evidence="1" id="KW-0560">Oxidoreductase</keyword>
<dbReference type="PANTHER" id="PTHR43491:SF1">
    <property type="entry name" value="UDP-N-ACETYL-D-MANNOSAMINE DEHYDROGENASE"/>
    <property type="match status" value="1"/>
</dbReference>
<dbReference type="Proteomes" id="UP000239187">
    <property type="component" value="Chromosome"/>
</dbReference>
<dbReference type="Pfam" id="PF00984">
    <property type="entry name" value="UDPG_MGDP_dh"/>
    <property type="match status" value="1"/>
</dbReference>
<dbReference type="PIRSF" id="PIRSF000124">
    <property type="entry name" value="UDPglc_GDPman_dh"/>
    <property type="match status" value="1"/>
</dbReference>
<evidence type="ECO:0000256" key="1">
    <source>
        <dbReference type="ARBA" id="ARBA00023002"/>
    </source>
</evidence>
<evidence type="ECO:0000256" key="2">
    <source>
        <dbReference type="ARBA" id="ARBA00023027"/>
    </source>
</evidence>
<accession>A0A2L0UHP9</accession>
<dbReference type="SUPFAM" id="SSF48179">
    <property type="entry name" value="6-phosphogluconate dehydrogenase C-terminal domain-like"/>
    <property type="match status" value="1"/>
</dbReference>
<reference evidence="5 6" key="1">
    <citation type="submission" date="2017-11" db="EMBL/GenBank/DDBJ databases">
        <title>Draft genome of Arthrobacter agilis strain UMCV2, a plant growth-promoting rhizobacterium and biocontrol capacity of phytopathogenic fungi.</title>
        <authorList>
            <person name="Martinez-Camara R."/>
            <person name="Santoyo G."/>
            <person name="Moreno-Hagelsieb G."/>
            <person name="Valencia-Cantero E."/>
        </authorList>
    </citation>
    <scope>NUCLEOTIDE SEQUENCE [LARGE SCALE GENOMIC DNA]</scope>
    <source>
        <strain evidence="5 6">UMCV2</strain>
    </source>
</reference>
<dbReference type="EMBL" id="CP024915">
    <property type="protein sequence ID" value="AUZ88738.1"/>
    <property type="molecule type" value="Genomic_DNA"/>
</dbReference>
<dbReference type="SMART" id="SM00984">
    <property type="entry name" value="UDPG_MGDP_dh_C"/>
    <property type="match status" value="1"/>
</dbReference>
<dbReference type="Gene3D" id="3.40.50.720">
    <property type="entry name" value="NAD(P)-binding Rossmann-like Domain"/>
    <property type="match status" value="2"/>
</dbReference>
<dbReference type="GO" id="GO:0016616">
    <property type="term" value="F:oxidoreductase activity, acting on the CH-OH group of donors, NAD or NADP as acceptor"/>
    <property type="evidence" value="ECO:0007669"/>
    <property type="project" value="InterPro"/>
</dbReference>
<dbReference type="PIRSF" id="PIRSF500136">
    <property type="entry name" value="UDP_ManNAc_DH"/>
    <property type="match status" value="1"/>
</dbReference>
<dbReference type="InterPro" id="IPR028359">
    <property type="entry name" value="UDP_ManNAc/GlcNAc_DH"/>
</dbReference>
<dbReference type="GO" id="GO:0016628">
    <property type="term" value="F:oxidoreductase activity, acting on the CH-CH group of donors, NAD or NADP as acceptor"/>
    <property type="evidence" value="ECO:0007669"/>
    <property type="project" value="InterPro"/>
</dbReference>
<dbReference type="InterPro" id="IPR014027">
    <property type="entry name" value="UDP-Glc/GDP-Man_DH_C"/>
</dbReference>
<dbReference type="RefSeq" id="WP_208739923.1">
    <property type="nucleotide sequence ID" value="NZ_CP024915.1"/>
</dbReference>
<dbReference type="InterPro" id="IPR017476">
    <property type="entry name" value="UDP-Glc/GDP-Man"/>
</dbReference>
<evidence type="ECO:0000313" key="5">
    <source>
        <dbReference type="EMBL" id="AUZ88738.1"/>
    </source>
</evidence>
<dbReference type="GO" id="GO:0000271">
    <property type="term" value="P:polysaccharide biosynthetic process"/>
    <property type="evidence" value="ECO:0007669"/>
    <property type="project" value="InterPro"/>
</dbReference>
<name>A0A2L0UHP9_9MICC</name>
<dbReference type="NCBIfam" id="NF008286">
    <property type="entry name" value="PRK11064.1"/>
    <property type="match status" value="1"/>
</dbReference>
<organism evidence="5 6">
    <name type="scientific">Arthrobacter agilis</name>
    <dbReference type="NCBI Taxonomy" id="37921"/>
    <lineage>
        <taxon>Bacteria</taxon>
        <taxon>Bacillati</taxon>
        <taxon>Actinomycetota</taxon>
        <taxon>Actinomycetes</taxon>
        <taxon>Micrococcales</taxon>
        <taxon>Micrococcaceae</taxon>
        <taxon>Arthrobacter</taxon>
    </lineage>
</organism>
<dbReference type="InterPro" id="IPR014026">
    <property type="entry name" value="UDP-Glc/GDP-Man_DH_dimer"/>
</dbReference>
<keyword evidence="2" id="KW-0520">NAD</keyword>
<dbReference type="SUPFAM" id="SSF52413">
    <property type="entry name" value="UDP-glucose/GDP-mannose dehydrogenase C-terminal domain"/>
    <property type="match status" value="1"/>
</dbReference>